<organism evidence="2 3">
    <name type="scientific">Amblyomma americanum</name>
    <name type="common">Lone star tick</name>
    <dbReference type="NCBI Taxonomy" id="6943"/>
    <lineage>
        <taxon>Eukaryota</taxon>
        <taxon>Metazoa</taxon>
        <taxon>Ecdysozoa</taxon>
        <taxon>Arthropoda</taxon>
        <taxon>Chelicerata</taxon>
        <taxon>Arachnida</taxon>
        <taxon>Acari</taxon>
        <taxon>Parasitiformes</taxon>
        <taxon>Ixodida</taxon>
        <taxon>Ixodoidea</taxon>
        <taxon>Ixodidae</taxon>
        <taxon>Amblyomminae</taxon>
        <taxon>Amblyomma</taxon>
    </lineage>
</organism>
<dbReference type="AlphaFoldDB" id="A0AAQ4F7G5"/>
<gene>
    <name evidence="2" type="ORF">V5799_016080</name>
</gene>
<reference evidence="2 3" key="1">
    <citation type="journal article" date="2023" name="Arcadia Sci">
        <title>De novo assembly of a long-read Amblyomma americanum tick genome.</title>
        <authorList>
            <person name="Chou S."/>
            <person name="Poskanzer K.E."/>
            <person name="Rollins M."/>
            <person name="Thuy-Boun P.S."/>
        </authorList>
    </citation>
    <scope>NUCLEOTIDE SEQUENCE [LARGE SCALE GENOMIC DNA]</scope>
    <source>
        <strain evidence="2">F_SG_1</strain>
        <tissue evidence="2">Salivary glands</tissue>
    </source>
</reference>
<keyword evidence="3" id="KW-1185">Reference proteome</keyword>
<proteinExistence type="predicted"/>
<name>A0AAQ4F7G5_AMBAM</name>
<accession>A0AAQ4F7G5</accession>
<evidence type="ECO:0000313" key="3">
    <source>
        <dbReference type="Proteomes" id="UP001321473"/>
    </source>
</evidence>
<comment type="caution">
    <text evidence="2">The sequence shown here is derived from an EMBL/GenBank/DDBJ whole genome shotgun (WGS) entry which is preliminary data.</text>
</comment>
<dbReference type="Proteomes" id="UP001321473">
    <property type="component" value="Unassembled WGS sequence"/>
</dbReference>
<feature type="region of interest" description="Disordered" evidence="1">
    <location>
        <begin position="1"/>
        <end position="52"/>
    </location>
</feature>
<evidence type="ECO:0000256" key="1">
    <source>
        <dbReference type="SAM" id="MobiDB-lite"/>
    </source>
</evidence>
<dbReference type="EMBL" id="JARKHS020006532">
    <property type="protein sequence ID" value="KAK8782578.1"/>
    <property type="molecule type" value="Genomic_DNA"/>
</dbReference>
<sequence length="93" mass="10110">MESKKPTACVAPRPRAHQGPGNQLRRWGTESSLMSSSRAHRAQGDGMSSLAETTRTAASLRLHQMRASFTVLHGRLGLHHAISHTQLSVSGRD</sequence>
<evidence type="ECO:0000313" key="2">
    <source>
        <dbReference type="EMBL" id="KAK8782578.1"/>
    </source>
</evidence>
<protein>
    <submittedName>
        <fullName evidence="2">Uncharacterized protein</fullName>
    </submittedName>
</protein>